<organism evidence="1 2">
    <name type="scientific">Candidatus Nealsonbacteria bacterium CG08_land_8_20_14_0_20_36_22</name>
    <dbReference type="NCBI Taxonomy" id="1974704"/>
    <lineage>
        <taxon>Bacteria</taxon>
        <taxon>Candidatus Nealsoniibacteriota</taxon>
    </lineage>
</organism>
<dbReference type="AlphaFoldDB" id="A0A2H0YN91"/>
<name>A0A2H0YN91_9BACT</name>
<proteinExistence type="predicted"/>
<reference evidence="2" key="1">
    <citation type="submission" date="2017-09" db="EMBL/GenBank/DDBJ databases">
        <title>Depth-based differentiation of microbial function through sediment-hosted aquifers and enrichment of novel symbionts in the deep terrestrial subsurface.</title>
        <authorList>
            <person name="Probst A.J."/>
            <person name="Ladd B."/>
            <person name="Jarett J.K."/>
            <person name="Geller-Mcgrath D.E."/>
            <person name="Sieber C.M.K."/>
            <person name="Emerson J.B."/>
            <person name="Anantharaman K."/>
            <person name="Thomas B.C."/>
            <person name="Malmstrom R."/>
            <person name="Stieglmeier M."/>
            <person name="Klingl A."/>
            <person name="Woyke T."/>
            <person name="Ryan C.M."/>
            <person name="Banfield J.F."/>
        </authorList>
    </citation>
    <scope>NUCLEOTIDE SEQUENCE [LARGE SCALE GENOMIC DNA]</scope>
</reference>
<accession>A0A2H0YN91</accession>
<evidence type="ECO:0000313" key="2">
    <source>
        <dbReference type="Proteomes" id="UP000231472"/>
    </source>
</evidence>
<sequence>MNKKISSPIAIIIILVCAVLAGIIAWQYRFIPEIEISSFTPSKKPPKDETVGWKTYRNEDYGFEIKYPGDVDFDSIDYTDPADLIRHNINPEYSAGNLLLIADFDFTDTSTHSYSLTCASYEVEITKIDYSDINNWIEDRRKRIETPTEYEGMTISGKLSLIKDIEIQGKAAKRITIEGGFPYLTVQFGVINNGKLYTLNYLDMSSYDRQCFKEGVEVGENKYKDIFDNLISTFRFLE</sequence>
<dbReference type="Proteomes" id="UP000231472">
    <property type="component" value="Unassembled WGS sequence"/>
</dbReference>
<protein>
    <submittedName>
        <fullName evidence="1">Uncharacterized protein</fullName>
    </submittedName>
</protein>
<comment type="caution">
    <text evidence="1">The sequence shown here is derived from an EMBL/GenBank/DDBJ whole genome shotgun (WGS) entry which is preliminary data.</text>
</comment>
<gene>
    <name evidence="1" type="ORF">COT32_02245</name>
</gene>
<evidence type="ECO:0000313" key="1">
    <source>
        <dbReference type="EMBL" id="PIS39974.1"/>
    </source>
</evidence>
<dbReference type="EMBL" id="PEYC01000045">
    <property type="protein sequence ID" value="PIS39974.1"/>
    <property type="molecule type" value="Genomic_DNA"/>
</dbReference>